<reference evidence="2 3" key="1">
    <citation type="journal article" date="2014" name="Nature">
        <title>An environmental bacterial taxon with a large and distinct metabolic repertoire.</title>
        <authorList>
            <person name="Wilson M.C."/>
            <person name="Mori T."/>
            <person name="Ruckert C."/>
            <person name="Uria A.R."/>
            <person name="Helf M.J."/>
            <person name="Takada K."/>
            <person name="Gernert C."/>
            <person name="Steffens U.A."/>
            <person name="Heycke N."/>
            <person name="Schmitt S."/>
            <person name="Rinke C."/>
            <person name="Helfrich E.J."/>
            <person name="Brachmann A.O."/>
            <person name="Gurgui C."/>
            <person name="Wakimoto T."/>
            <person name="Kracht M."/>
            <person name="Crusemann M."/>
            <person name="Hentschel U."/>
            <person name="Abe I."/>
            <person name="Matsunaga S."/>
            <person name="Kalinowski J."/>
            <person name="Takeyama H."/>
            <person name="Piel J."/>
        </authorList>
    </citation>
    <scope>NUCLEOTIDE SEQUENCE [LARGE SCALE GENOMIC DNA]</scope>
    <source>
        <strain evidence="3">TSY1</strain>
    </source>
</reference>
<name>W4LGZ9_ENTF1</name>
<feature type="transmembrane region" description="Helical" evidence="1">
    <location>
        <begin position="20"/>
        <end position="43"/>
    </location>
</feature>
<sequence length="312" mass="34083">MSSEQVSEIIRSTQKIVFEHVINMASIAVSLWAVSFSVLRIAASARWLMSLRKAQNHLRRYRLQAPHPHAGELVTHWLSTPQRPQAANGVLKDLYEELAFLNADPATRFEERTERVTAASQRVSVMVRVAVWAIPIIGFVGTVLGISQAIASFGTLSAANVGASGTATLMAQFQTTMSDVMRGLGTAFNTTLTALALVLPVAVIVEAAGIMEEAMRIKGRNRFFREIWLMIAPSWRIDHDSALYANGSVASDEFSAEIRNLAEQLQALGIRLSSVHGLVGDLGSQVGRLHNLIRALEPVTEDTPDMVDEHSS</sequence>
<feature type="transmembrane region" description="Helical" evidence="1">
    <location>
        <begin position="187"/>
        <end position="210"/>
    </location>
</feature>
<evidence type="ECO:0000313" key="2">
    <source>
        <dbReference type="EMBL" id="ETW97189.1"/>
    </source>
</evidence>
<dbReference type="EMBL" id="AZHW01000695">
    <property type="protein sequence ID" value="ETW97189.1"/>
    <property type="molecule type" value="Genomic_DNA"/>
</dbReference>
<keyword evidence="3" id="KW-1185">Reference proteome</keyword>
<keyword evidence="1" id="KW-0472">Membrane</keyword>
<accession>W4LGZ9</accession>
<evidence type="ECO:0000313" key="3">
    <source>
        <dbReference type="Proteomes" id="UP000019141"/>
    </source>
</evidence>
<evidence type="ECO:0000256" key="1">
    <source>
        <dbReference type="SAM" id="Phobius"/>
    </source>
</evidence>
<keyword evidence="1" id="KW-0812">Transmembrane</keyword>
<proteinExistence type="predicted"/>
<dbReference type="HOGENOM" id="CLU_890492_0_0_7"/>
<organism evidence="2 3">
    <name type="scientific">Entotheonella factor</name>
    <dbReference type="NCBI Taxonomy" id="1429438"/>
    <lineage>
        <taxon>Bacteria</taxon>
        <taxon>Pseudomonadati</taxon>
        <taxon>Nitrospinota/Tectimicrobiota group</taxon>
        <taxon>Candidatus Tectimicrobiota</taxon>
        <taxon>Candidatus Entotheonellia</taxon>
        <taxon>Candidatus Entotheonellales</taxon>
        <taxon>Candidatus Entotheonellaceae</taxon>
        <taxon>Candidatus Entotheonella</taxon>
    </lineage>
</organism>
<dbReference type="AlphaFoldDB" id="W4LGZ9"/>
<keyword evidence="1" id="KW-1133">Transmembrane helix</keyword>
<protein>
    <submittedName>
        <fullName evidence="2">Uncharacterized protein</fullName>
    </submittedName>
</protein>
<feature type="transmembrane region" description="Helical" evidence="1">
    <location>
        <begin position="129"/>
        <end position="151"/>
    </location>
</feature>
<gene>
    <name evidence="2" type="ORF">ETSY1_23660</name>
</gene>
<dbReference type="Proteomes" id="UP000019141">
    <property type="component" value="Unassembled WGS sequence"/>
</dbReference>
<comment type="caution">
    <text evidence="2">The sequence shown here is derived from an EMBL/GenBank/DDBJ whole genome shotgun (WGS) entry which is preliminary data.</text>
</comment>